<comment type="caution">
    <text evidence="3">The sequence shown here is derived from an EMBL/GenBank/DDBJ whole genome shotgun (WGS) entry which is preliminary data.</text>
</comment>
<dbReference type="PANTHER" id="PTHR43180">
    <property type="entry name" value="3-OXOACYL-(ACYL-CARRIER-PROTEIN) REDUCTASE (AFU_ORTHOLOGUE AFUA_6G11210)"/>
    <property type="match status" value="1"/>
</dbReference>
<dbReference type="PRINTS" id="PR00080">
    <property type="entry name" value="SDRFAMILY"/>
</dbReference>
<reference evidence="3 4" key="1">
    <citation type="submission" date="2019-01" db="EMBL/GenBank/DDBJ databases">
        <title>Sequencing of cultivated peanut Arachis hypogaea provides insights into genome evolution and oil improvement.</title>
        <authorList>
            <person name="Chen X."/>
        </authorList>
    </citation>
    <scope>NUCLEOTIDE SEQUENCE [LARGE SCALE GENOMIC DNA]</scope>
    <source>
        <strain evidence="4">cv. Fuhuasheng</strain>
        <tissue evidence="3">Leaves</tissue>
    </source>
</reference>
<evidence type="ECO:0000256" key="2">
    <source>
        <dbReference type="ARBA" id="ARBA00023002"/>
    </source>
</evidence>
<dbReference type="AlphaFoldDB" id="A0A444YY76"/>
<dbReference type="Gene3D" id="3.40.50.720">
    <property type="entry name" value="NAD(P)-binding Rossmann-like Domain"/>
    <property type="match status" value="1"/>
</dbReference>
<dbReference type="Gramene" id="arahy.Tifrunner.gnm2.ann2.Ah15g517100.1">
    <property type="protein sequence ID" value="arahy.Tifrunner.gnm2.ann2.Ah15g517100.1-CDS"/>
    <property type="gene ID" value="arahy.Tifrunner.gnm2.ann2.Ah15g517100"/>
</dbReference>
<keyword evidence="4" id="KW-1185">Reference proteome</keyword>
<dbReference type="InterPro" id="IPR036291">
    <property type="entry name" value="NAD(P)-bd_dom_sf"/>
</dbReference>
<dbReference type="InterPro" id="IPR020904">
    <property type="entry name" value="Sc_DH/Rdtase_CS"/>
</dbReference>
<keyword evidence="2" id="KW-0560">Oxidoreductase</keyword>
<evidence type="ECO:0008006" key="5">
    <source>
        <dbReference type="Google" id="ProtNLM"/>
    </source>
</evidence>
<evidence type="ECO:0000313" key="3">
    <source>
        <dbReference type="EMBL" id="RYR06895.1"/>
    </source>
</evidence>
<dbReference type="GO" id="GO:0016491">
    <property type="term" value="F:oxidoreductase activity"/>
    <property type="evidence" value="ECO:0007669"/>
    <property type="project" value="UniProtKB-KW"/>
</dbReference>
<dbReference type="InterPro" id="IPR002347">
    <property type="entry name" value="SDR_fam"/>
</dbReference>
<dbReference type="SUPFAM" id="SSF51735">
    <property type="entry name" value="NAD(P)-binding Rossmann-fold domains"/>
    <property type="match status" value="1"/>
</dbReference>
<dbReference type="Pfam" id="PF13561">
    <property type="entry name" value="adh_short_C2"/>
    <property type="match status" value="1"/>
</dbReference>
<dbReference type="PROSITE" id="PS00061">
    <property type="entry name" value="ADH_SHORT"/>
    <property type="match status" value="1"/>
</dbReference>
<dbReference type="EMBL" id="SDMP01000015">
    <property type="protein sequence ID" value="RYR06895.1"/>
    <property type="molecule type" value="Genomic_DNA"/>
</dbReference>
<proteinExistence type="inferred from homology"/>
<gene>
    <name evidence="3" type="ORF">Ahy_B05g074210</name>
</gene>
<dbReference type="FunFam" id="3.40.50.720:FF:000084">
    <property type="entry name" value="Short-chain dehydrogenase reductase"/>
    <property type="match status" value="1"/>
</dbReference>
<dbReference type="OrthoDB" id="294295at2759"/>
<dbReference type="STRING" id="3818.A0A444YY76"/>
<sequence>MATASFSDTAHDAKRLEGKVVLITGGARGLGECMARMFCKHGAKVVIADIRDQQGLALQDTIGVEFATYVHCDVTKEDDVENVVNIAISKYQKLDIIVNNAAAIDDYRNPSIINNDVSEFERVLRVNLTGPFLVIKHAARVMIPEKKGSIVNVGSVSSSVGGIATHAYTSSKHGLIGLTKNAAADLGKFGIRVNCLSPYFIANDAAKEFFKLDEEGCLNVYSNLKGVHLMEEDVAQAAVYLASDESKYISGHNLAVDGGFTTINPIFGVFSQS</sequence>
<name>A0A444YY76_ARAHY</name>
<evidence type="ECO:0000313" key="4">
    <source>
        <dbReference type="Proteomes" id="UP000289738"/>
    </source>
</evidence>
<dbReference type="SMR" id="A0A444YY76"/>
<accession>A0A444YY76</accession>
<protein>
    <recommendedName>
        <fullName evidence="5">Secoisolariciresinol dehydrogenase</fullName>
    </recommendedName>
</protein>
<organism evidence="3 4">
    <name type="scientific">Arachis hypogaea</name>
    <name type="common">Peanut</name>
    <dbReference type="NCBI Taxonomy" id="3818"/>
    <lineage>
        <taxon>Eukaryota</taxon>
        <taxon>Viridiplantae</taxon>
        <taxon>Streptophyta</taxon>
        <taxon>Embryophyta</taxon>
        <taxon>Tracheophyta</taxon>
        <taxon>Spermatophyta</taxon>
        <taxon>Magnoliopsida</taxon>
        <taxon>eudicotyledons</taxon>
        <taxon>Gunneridae</taxon>
        <taxon>Pentapetalae</taxon>
        <taxon>rosids</taxon>
        <taxon>fabids</taxon>
        <taxon>Fabales</taxon>
        <taxon>Fabaceae</taxon>
        <taxon>Papilionoideae</taxon>
        <taxon>50 kb inversion clade</taxon>
        <taxon>dalbergioids sensu lato</taxon>
        <taxon>Dalbergieae</taxon>
        <taxon>Pterocarpus clade</taxon>
        <taxon>Arachis</taxon>
    </lineage>
</organism>
<evidence type="ECO:0000256" key="1">
    <source>
        <dbReference type="ARBA" id="ARBA00006484"/>
    </source>
</evidence>
<dbReference type="PANTHER" id="PTHR43180:SF48">
    <property type="entry name" value="SECOISOLARICIRESINOL DEHYDROGENASE"/>
    <property type="match status" value="1"/>
</dbReference>
<comment type="similarity">
    <text evidence="1">Belongs to the short-chain dehydrogenases/reductases (SDR) family.</text>
</comment>
<dbReference type="PRINTS" id="PR00081">
    <property type="entry name" value="GDHRDH"/>
</dbReference>
<dbReference type="Proteomes" id="UP000289738">
    <property type="component" value="Chromosome B05"/>
</dbReference>